<dbReference type="RefSeq" id="WP_019952568.1">
    <property type="nucleotide sequence ID" value="NZ_JBHLVX010000052.1"/>
</dbReference>
<evidence type="ECO:0000256" key="8">
    <source>
        <dbReference type="HAMAP-Rule" id="MF_00158"/>
    </source>
</evidence>
<evidence type="ECO:0000256" key="3">
    <source>
        <dbReference type="ARBA" id="ARBA00022598"/>
    </source>
</evidence>
<feature type="binding site" evidence="8">
    <location>
        <position position="61"/>
    </location>
    <ligand>
        <name>beta-alanine</name>
        <dbReference type="ChEBI" id="CHEBI:57966"/>
    </ligand>
</feature>
<comment type="miscellaneous">
    <text evidence="8">The reaction proceeds by a bi uni uni bi ping pong mechanism.</text>
</comment>
<keyword evidence="8" id="KW-0963">Cytoplasm</keyword>
<comment type="catalytic activity">
    <reaction evidence="7 8">
        <text>(R)-pantoate + beta-alanine + ATP = (R)-pantothenate + AMP + diphosphate + H(+)</text>
        <dbReference type="Rhea" id="RHEA:10912"/>
        <dbReference type="ChEBI" id="CHEBI:15378"/>
        <dbReference type="ChEBI" id="CHEBI:15980"/>
        <dbReference type="ChEBI" id="CHEBI:29032"/>
        <dbReference type="ChEBI" id="CHEBI:30616"/>
        <dbReference type="ChEBI" id="CHEBI:33019"/>
        <dbReference type="ChEBI" id="CHEBI:57966"/>
        <dbReference type="ChEBI" id="CHEBI:456215"/>
        <dbReference type="EC" id="6.3.2.1"/>
    </reaction>
</comment>
<gene>
    <name evidence="8 9" type="primary">panC</name>
    <name evidence="9" type="ORF">ACFFHW_14485</name>
</gene>
<comment type="caution">
    <text evidence="9">The sequence shown here is derived from an EMBL/GenBank/DDBJ whole genome shotgun (WGS) entry which is preliminary data.</text>
</comment>
<comment type="caution">
    <text evidence="8">Lacks conserved residue(s) required for the propagation of feature annotation.</text>
</comment>
<organism evidence="9 10">
    <name type="scientific">Kushneria aurantia</name>
    <dbReference type="NCBI Taxonomy" id="504092"/>
    <lineage>
        <taxon>Bacteria</taxon>
        <taxon>Pseudomonadati</taxon>
        <taxon>Pseudomonadota</taxon>
        <taxon>Gammaproteobacteria</taxon>
        <taxon>Oceanospirillales</taxon>
        <taxon>Halomonadaceae</taxon>
        <taxon>Kushneria</taxon>
    </lineage>
</organism>
<evidence type="ECO:0000256" key="4">
    <source>
        <dbReference type="ARBA" id="ARBA00022655"/>
    </source>
</evidence>
<comment type="similarity">
    <text evidence="2 8">Belongs to the pantothenate synthetase family.</text>
</comment>
<evidence type="ECO:0000256" key="2">
    <source>
        <dbReference type="ARBA" id="ARBA00009256"/>
    </source>
</evidence>
<dbReference type="Gene3D" id="3.30.1300.10">
    <property type="entry name" value="Pantoate-beta-alanine ligase, C-terminal domain"/>
    <property type="match status" value="1"/>
</dbReference>
<dbReference type="CDD" id="cd00560">
    <property type="entry name" value="PanC"/>
    <property type="match status" value="1"/>
</dbReference>
<dbReference type="HAMAP" id="MF_00158">
    <property type="entry name" value="PanC"/>
    <property type="match status" value="1"/>
</dbReference>
<dbReference type="InterPro" id="IPR003721">
    <property type="entry name" value="Pantoate_ligase"/>
</dbReference>
<feature type="binding site" evidence="8">
    <location>
        <position position="155"/>
    </location>
    <ligand>
        <name>(R)-pantoate</name>
        <dbReference type="ChEBI" id="CHEBI:15980"/>
    </ligand>
</feature>
<keyword evidence="6 8" id="KW-0067">ATP-binding</keyword>
<keyword evidence="5 8" id="KW-0547">Nucleotide-binding</keyword>
<proteinExistence type="inferred from homology"/>
<keyword evidence="4 8" id="KW-0566">Pantothenate biosynthesis</keyword>
<dbReference type="InterPro" id="IPR014729">
    <property type="entry name" value="Rossmann-like_a/b/a_fold"/>
</dbReference>
<protein>
    <recommendedName>
        <fullName evidence="8">Pantothenate synthetase</fullName>
        <shortName evidence="8">PS</shortName>
        <ecNumber evidence="8">6.3.2.1</ecNumber>
    </recommendedName>
    <alternativeName>
        <fullName evidence="8">Pantoate--beta-alanine ligase</fullName>
    </alternativeName>
    <alternativeName>
        <fullName evidence="8">Pantoate-activating enzyme</fullName>
    </alternativeName>
</protein>
<comment type="pathway">
    <text evidence="1 8">Cofactor biosynthesis; (R)-pantothenate biosynthesis; (R)-pantothenate from (R)-pantoate and beta-alanine: step 1/1.</text>
</comment>
<feature type="active site" description="Proton donor" evidence="8">
    <location>
        <position position="37"/>
    </location>
</feature>
<dbReference type="SUPFAM" id="SSF52374">
    <property type="entry name" value="Nucleotidylyl transferase"/>
    <property type="match status" value="1"/>
</dbReference>
<comment type="function">
    <text evidence="8">Catalyzes the condensation of pantoate with beta-alanine in an ATP-dependent reaction via a pantoyl-adenylate intermediate.</text>
</comment>
<feature type="binding site" evidence="8">
    <location>
        <begin position="186"/>
        <end position="189"/>
    </location>
    <ligand>
        <name>ATP</name>
        <dbReference type="ChEBI" id="CHEBI:30616"/>
    </ligand>
</feature>
<dbReference type="PANTHER" id="PTHR21299:SF1">
    <property type="entry name" value="PANTOATE--BETA-ALANINE LIGASE"/>
    <property type="match status" value="1"/>
</dbReference>
<dbReference type="Gene3D" id="3.40.50.620">
    <property type="entry name" value="HUPs"/>
    <property type="match status" value="1"/>
</dbReference>
<evidence type="ECO:0000256" key="7">
    <source>
        <dbReference type="ARBA" id="ARBA00048258"/>
    </source>
</evidence>
<accession>A0ABV6G688</accession>
<dbReference type="GO" id="GO:0004592">
    <property type="term" value="F:pantoate-beta-alanine ligase activity"/>
    <property type="evidence" value="ECO:0007669"/>
    <property type="project" value="UniProtKB-EC"/>
</dbReference>
<comment type="subcellular location">
    <subcellularLocation>
        <location evidence="8">Cytoplasm</location>
    </subcellularLocation>
</comment>
<dbReference type="EC" id="6.3.2.1" evidence="8"/>
<evidence type="ECO:0000256" key="5">
    <source>
        <dbReference type="ARBA" id="ARBA00022741"/>
    </source>
</evidence>
<feature type="binding site" evidence="8">
    <location>
        <begin position="149"/>
        <end position="152"/>
    </location>
    <ligand>
        <name>ATP</name>
        <dbReference type="ChEBI" id="CHEBI:30616"/>
    </ligand>
</feature>
<dbReference type="Pfam" id="PF02569">
    <property type="entry name" value="Pantoate_ligase"/>
    <property type="match status" value="1"/>
</dbReference>
<sequence>MQLFHHITALQQQLDQWRRAGERLALVPTMGNLHEGHMALVDAARARADRVIATLFVNPLQFGPDEDLERYPRTLEADCERLTARGCDALFAPAVETLYPHGQQDLTRVQVPGVSEGLCGAHRPGHFDGVSTVVSLLFHITRPDLACFGEKDFQQLAVIRKLVRDQHFPIEIVGVPTTRERDGLALSSRNGYLDADQRRIAPRLHQRLTEAVARLNHGEERQRVLAETLTRLEADGFEPEYLELRHADTLAPCLPRNGPCVLLVAARLGSTRLIDNRRLRS</sequence>
<feature type="binding site" evidence="8">
    <location>
        <position position="61"/>
    </location>
    <ligand>
        <name>(R)-pantoate</name>
        <dbReference type="ChEBI" id="CHEBI:15980"/>
    </ligand>
</feature>
<dbReference type="Proteomes" id="UP001589814">
    <property type="component" value="Unassembled WGS sequence"/>
</dbReference>
<keyword evidence="10" id="KW-1185">Reference proteome</keyword>
<reference evidence="9 10" key="1">
    <citation type="submission" date="2024-09" db="EMBL/GenBank/DDBJ databases">
        <authorList>
            <person name="Sun Q."/>
            <person name="Mori K."/>
        </authorList>
    </citation>
    <scope>NUCLEOTIDE SEQUENCE [LARGE SCALE GENOMIC DNA]</scope>
    <source>
        <strain evidence="9 10">CCM 7415</strain>
    </source>
</reference>
<evidence type="ECO:0000313" key="9">
    <source>
        <dbReference type="EMBL" id="MFC0269177.1"/>
    </source>
</evidence>
<evidence type="ECO:0000256" key="1">
    <source>
        <dbReference type="ARBA" id="ARBA00004990"/>
    </source>
</evidence>
<dbReference type="NCBIfam" id="TIGR00018">
    <property type="entry name" value="panC"/>
    <property type="match status" value="1"/>
</dbReference>
<name>A0ABV6G688_9GAMM</name>
<evidence type="ECO:0000313" key="10">
    <source>
        <dbReference type="Proteomes" id="UP001589814"/>
    </source>
</evidence>
<keyword evidence="3 8" id="KW-0436">Ligase</keyword>
<dbReference type="EMBL" id="JBHLVX010000052">
    <property type="protein sequence ID" value="MFC0269177.1"/>
    <property type="molecule type" value="Genomic_DNA"/>
</dbReference>
<dbReference type="PANTHER" id="PTHR21299">
    <property type="entry name" value="CYTIDYLATE KINASE/PANTOATE-BETA-ALANINE LIGASE"/>
    <property type="match status" value="1"/>
</dbReference>
<evidence type="ECO:0000256" key="6">
    <source>
        <dbReference type="ARBA" id="ARBA00022840"/>
    </source>
</evidence>
<feature type="binding site" evidence="8">
    <location>
        <begin position="30"/>
        <end position="37"/>
    </location>
    <ligand>
        <name>ATP</name>
        <dbReference type="ChEBI" id="CHEBI:30616"/>
    </ligand>
</feature>
<comment type="subunit">
    <text evidence="8">Homodimer.</text>
</comment>
<dbReference type="InterPro" id="IPR042176">
    <property type="entry name" value="Pantoate_ligase_C"/>
</dbReference>